<dbReference type="InterPro" id="IPR011701">
    <property type="entry name" value="MFS"/>
</dbReference>
<feature type="transmembrane region" description="Helical" evidence="8">
    <location>
        <begin position="269"/>
        <end position="295"/>
    </location>
</feature>
<dbReference type="InterPro" id="IPR004812">
    <property type="entry name" value="Efflux_drug-R_Bcr/CmlA"/>
</dbReference>
<feature type="transmembrane region" description="Helical" evidence="8">
    <location>
        <begin position="428"/>
        <end position="447"/>
    </location>
</feature>
<accession>A0A7S6ZRV0</accession>
<feature type="transmembrane region" description="Helical" evidence="8">
    <location>
        <begin position="364"/>
        <end position="390"/>
    </location>
</feature>
<evidence type="ECO:0000313" key="12">
    <source>
        <dbReference type="Proteomes" id="UP000594059"/>
    </source>
</evidence>
<name>A0A7S6ZRV0_9GAMM</name>
<dbReference type="PANTHER" id="PTHR23502">
    <property type="entry name" value="MAJOR FACILITATOR SUPERFAMILY"/>
    <property type="match status" value="1"/>
</dbReference>
<feature type="transmembrane region" description="Helical" evidence="8">
    <location>
        <begin position="337"/>
        <end position="358"/>
    </location>
</feature>
<feature type="transmembrane region" description="Helical" evidence="8">
    <location>
        <begin position="62"/>
        <end position="84"/>
    </location>
</feature>
<evidence type="ECO:0000256" key="5">
    <source>
        <dbReference type="ARBA" id="ARBA00022692"/>
    </source>
</evidence>
<keyword evidence="8" id="KW-0997">Cell inner membrane</keyword>
<dbReference type="EMBL" id="CP063656">
    <property type="protein sequence ID" value="QOW19024.1"/>
    <property type="molecule type" value="Genomic_DNA"/>
</dbReference>
<protein>
    <recommendedName>
        <fullName evidence="8">Bcr/CflA family efflux transporter</fullName>
    </recommendedName>
</protein>
<dbReference type="Pfam" id="PF07690">
    <property type="entry name" value="MFS_1"/>
    <property type="match status" value="1"/>
</dbReference>
<dbReference type="CDD" id="cd17320">
    <property type="entry name" value="MFS_MdfA_MDR_like"/>
    <property type="match status" value="1"/>
</dbReference>
<feature type="domain" description="Major facilitator superfamily (MFS) profile" evidence="10">
    <location>
        <begin position="62"/>
        <end position="453"/>
    </location>
</feature>
<dbReference type="PROSITE" id="PS50850">
    <property type="entry name" value="MFS"/>
    <property type="match status" value="1"/>
</dbReference>
<feature type="compositionally biased region" description="Basic residues" evidence="9">
    <location>
        <begin position="11"/>
        <end position="25"/>
    </location>
</feature>
<feature type="transmembrane region" description="Helical" evidence="8">
    <location>
        <begin position="128"/>
        <end position="147"/>
    </location>
</feature>
<evidence type="ECO:0000256" key="6">
    <source>
        <dbReference type="ARBA" id="ARBA00022989"/>
    </source>
</evidence>
<dbReference type="GO" id="GO:0042910">
    <property type="term" value="F:xenobiotic transmembrane transporter activity"/>
    <property type="evidence" value="ECO:0007669"/>
    <property type="project" value="InterPro"/>
</dbReference>
<feature type="transmembrane region" description="Helical" evidence="8">
    <location>
        <begin position="307"/>
        <end position="325"/>
    </location>
</feature>
<keyword evidence="7 8" id="KW-0472">Membrane</keyword>
<evidence type="ECO:0000256" key="2">
    <source>
        <dbReference type="ARBA" id="ARBA00006236"/>
    </source>
</evidence>
<dbReference type="InterPro" id="IPR036259">
    <property type="entry name" value="MFS_trans_sf"/>
</dbReference>
<feature type="region of interest" description="Disordered" evidence="9">
    <location>
        <begin position="1"/>
        <end position="39"/>
    </location>
</feature>
<sequence length="470" mass="50320">MQHHGGGSRQGPKRRAGSLFPRRHTGVAANPTRSTSSPYHGGSFDRWISVDTSQKPVSLARLTLILAGLSMFGPFAIDTIFPAFPVMGAEFGADKLAMQQTISVYLVAYAVTSVLHGPLSDAWGRRRVILGGLAIFTLASVGCAMSTRLDTLLVFRALQGLSAGTGLIVGRAVIRDVLQGDDAQRLMSHVSMIFGIAPAIAPIIGGWILGWSHWSTIFWFLVVFSAVLLAVTWWLLPETHPVQARLPLVPSRLLRDYKAILINPRFQRLAACAAFNFSALFLFIASAPAFVLDLLQRNGEPMGPGDFGWFFIPMIGGMVLGAFTSGRAAGRIRGSTLVAMGFAVSGFAVTLGLIFNLLTDAPQIPWAMIPISLNAFGIALVFPIVTLAILEMYPRMRGAASSLQAFTSLVLNAVVAGIISPWLSGSALHLAIAAAALVLIGWLFWLWESIASQPLSGRSRSGTRVPGDSI</sequence>
<evidence type="ECO:0000256" key="1">
    <source>
        <dbReference type="ARBA" id="ARBA00004651"/>
    </source>
</evidence>
<proteinExistence type="inferred from homology"/>
<comment type="subcellular location">
    <subcellularLocation>
        <location evidence="8">Cell inner membrane</location>
        <topology evidence="8">Multi-pass membrane protein</topology>
    </subcellularLocation>
    <subcellularLocation>
        <location evidence="1">Cell membrane</location>
        <topology evidence="1">Multi-pass membrane protein</topology>
    </subcellularLocation>
</comment>
<dbReference type="GO" id="GO:0015385">
    <property type="term" value="F:sodium:proton antiporter activity"/>
    <property type="evidence" value="ECO:0007669"/>
    <property type="project" value="TreeGrafter"/>
</dbReference>
<evidence type="ECO:0000259" key="10">
    <source>
        <dbReference type="PROSITE" id="PS50850"/>
    </source>
</evidence>
<evidence type="ECO:0000256" key="4">
    <source>
        <dbReference type="ARBA" id="ARBA00022475"/>
    </source>
</evidence>
<feature type="transmembrane region" description="Helical" evidence="8">
    <location>
        <begin position="153"/>
        <end position="174"/>
    </location>
</feature>
<comment type="similarity">
    <text evidence="2 8">Belongs to the major facilitator superfamily. Bcr/CmlA family.</text>
</comment>
<organism evidence="11 12">
    <name type="scientific">Novilysobacter ciconiae</name>
    <dbReference type="NCBI Taxonomy" id="2781022"/>
    <lineage>
        <taxon>Bacteria</taxon>
        <taxon>Pseudomonadati</taxon>
        <taxon>Pseudomonadota</taxon>
        <taxon>Gammaproteobacteria</taxon>
        <taxon>Lysobacterales</taxon>
        <taxon>Lysobacteraceae</taxon>
        <taxon>Novilysobacter</taxon>
    </lineage>
</organism>
<feature type="transmembrane region" description="Helical" evidence="8">
    <location>
        <begin position="186"/>
        <end position="210"/>
    </location>
</feature>
<dbReference type="InterPro" id="IPR020846">
    <property type="entry name" value="MFS_dom"/>
</dbReference>
<keyword evidence="3 8" id="KW-0813">Transport</keyword>
<dbReference type="Gene3D" id="1.20.1720.10">
    <property type="entry name" value="Multidrug resistance protein D"/>
    <property type="match status" value="1"/>
</dbReference>
<evidence type="ECO:0000313" key="11">
    <source>
        <dbReference type="EMBL" id="QOW19024.1"/>
    </source>
</evidence>
<feature type="transmembrane region" description="Helical" evidence="8">
    <location>
        <begin position="402"/>
        <end position="422"/>
    </location>
</feature>
<keyword evidence="6 8" id="KW-1133">Transmembrane helix</keyword>
<gene>
    <name evidence="11" type="ORF">INQ41_10215</name>
</gene>
<evidence type="ECO:0000256" key="8">
    <source>
        <dbReference type="RuleBase" id="RU365088"/>
    </source>
</evidence>
<keyword evidence="12" id="KW-1185">Reference proteome</keyword>
<dbReference type="PANTHER" id="PTHR23502:SF132">
    <property type="entry name" value="POLYAMINE TRANSPORTER 2-RELATED"/>
    <property type="match status" value="1"/>
</dbReference>
<dbReference type="GO" id="GO:0005886">
    <property type="term" value="C:plasma membrane"/>
    <property type="evidence" value="ECO:0007669"/>
    <property type="project" value="UniProtKB-SubCell"/>
</dbReference>
<feature type="transmembrane region" description="Helical" evidence="8">
    <location>
        <begin position="96"/>
        <end position="116"/>
    </location>
</feature>
<dbReference type="SUPFAM" id="SSF103473">
    <property type="entry name" value="MFS general substrate transporter"/>
    <property type="match status" value="1"/>
</dbReference>
<evidence type="ECO:0000256" key="9">
    <source>
        <dbReference type="SAM" id="MobiDB-lite"/>
    </source>
</evidence>
<evidence type="ECO:0000256" key="7">
    <source>
        <dbReference type="ARBA" id="ARBA00023136"/>
    </source>
</evidence>
<dbReference type="AlphaFoldDB" id="A0A7S6ZRV0"/>
<feature type="transmembrane region" description="Helical" evidence="8">
    <location>
        <begin position="216"/>
        <end position="236"/>
    </location>
</feature>
<dbReference type="GO" id="GO:1990961">
    <property type="term" value="P:xenobiotic detoxification by transmembrane export across the plasma membrane"/>
    <property type="evidence" value="ECO:0007669"/>
    <property type="project" value="InterPro"/>
</dbReference>
<keyword evidence="4" id="KW-1003">Cell membrane</keyword>
<evidence type="ECO:0000256" key="3">
    <source>
        <dbReference type="ARBA" id="ARBA00022448"/>
    </source>
</evidence>
<dbReference type="NCBIfam" id="TIGR00710">
    <property type="entry name" value="efflux_Bcr_CflA"/>
    <property type="match status" value="1"/>
</dbReference>
<dbReference type="Proteomes" id="UP000594059">
    <property type="component" value="Chromosome"/>
</dbReference>
<reference evidence="11 12" key="1">
    <citation type="submission" date="2020-10" db="EMBL/GenBank/DDBJ databases">
        <title>complete genome sequencing of Lysobacter sp. H21R20.</title>
        <authorList>
            <person name="Bae J.-W."/>
            <person name="Lee S.-Y."/>
        </authorList>
    </citation>
    <scope>NUCLEOTIDE SEQUENCE [LARGE SCALE GENOMIC DNA]</scope>
    <source>
        <strain evidence="11 12">H21R20</strain>
    </source>
</reference>
<keyword evidence="5 8" id="KW-0812">Transmembrane</keyword>
<dbReference type="KEGG" id="lcic:INQ41_10215"/>